<dbReference type="Proteomes" id="UP001206925">
    <property type="component" value="Unassembled WGS sequence"/>
</dbReference>
<feature type="region of interest" description="Disordered" evidence="1">
    <location>
        <begin position="1"/>
        <end position="95"/>
    </location>
</feature>
<feature type="compositionally biased region" description="Polar residues" evidence="1">
    <location>
        <begin position="24"/>
        <end position="37"/>
    </location>
</feature>
<dbReference type="EMBL" id="JAMZMK010008597">
    <property type="protein sequence ID" value="KAI7739631.1"/>
    <property type="molecule type" value="Genomic_DNA"/>
</dbReference>
<name>A0AAD5GGL9_AMBAR</name>
<feature type="compositionally biased region" description="Low complexity" evidence="1">
    <location>
        <begin position="60"/>
        <end position="73"/>
    </location>
</feature>
<protein>
    <submittedName>
        <fullName evidence="2">Uncharacterized protein</fullName>
    </submittedName>
</protein>
<proteinExistence type="predicted"/>
<feature type="compositionally biased region" description="Polar residues" evidence="1">
    <location>
        <begin position="1"/>
        <end position="16"/>
    </location>
</feature>
<feature type="compositionally biased region" description="Polar residues" evidence="1">
    <location>
        <begin position="79"/>
        <end position="91"/>
    </location>
</feature>
<dbReference type="AlphaFoldDB" id="A0AAD5GGL9"/>
<keyword evidence="3" id="KW-1185">Reference proteome</keyword>
<reference evidence="2" key="1">
    <citation type="submission" date="2022-06" db="EMBL/GenBank/DDBJ databases">
        <title>Uncovering the hologenomic basis of an extraordinary plant invasion.</title>
        <authorList>
            <person name="Bieker V.C."/>
            <person name="Martin M.D."/>
            <person name="Gilbert T."/>
            <person name="Hodgins K."/>
            <person name="Battlay P."/>
            <person name="Petersen B."/>
            <person name="Wilson J."/>
        </authorList>
    </citation>
    <scope>NUCLEOTIDE SEQUENCE</scope>
    <source>
        <strain evidence="2">AA19_3_7</strain>
        <tissue evidence="2">Leaf</tissue>
    </source>
</reference>
<gene>
    <name evidence="2" type="ORF">M8C21_000700</name>
</gene>
<evidence type="ECO:0000256" key="1">
    <source>
        <dbReference type="SAM" id="MobiDB-lite"/>
    </source>
</evidence>
<comment type="caution">
    <text evidence="2">The sequence shown here is derived from an EMBL/GenBank/DDBJ whole genome shotgun (WGS) entry which is preliminary data.</text>
</comment>
<sequence length="117" mass="12342">MTNPVPMTRLPQSVQGGSAARSGTVVSSATRYNNNDALEQRRVGRNTPVAGPTHTHFPLPASSYPRRSSNSSACKNDTVETTMEVSGNGLQSRPPYIPRKVAAAAAAAQSGPGSQWY</sequence>
<organism evidence="2 3">
    <name type="scientific">Ambrosia artemisiifolia</name>
    <name type="common">Common ragweed</name>
    <dbReference type="NCBI Taxonomy" id="4212"/>
    <lineage>
        <taxon>Eukaryota</taxon>
        <taxon>Viridiplantae</taxon>
        <taxon>Streptophyta</taxon>
        <taxon>Embryophyta</taxon>
        <taxon>Tracheophyta</taxon>
        <taxon>Spermatophyta</taxon>
        <taxon>Magnoliopsida</taxon>
        <taxon>eudicotyledons</taxon>
        <taxon>Gunneridae</taxon>
        <taxon>Pentapetalae</taxon>
        <taxon>asterids</taxon>
        <taxon>campanulids</taxon>
        <taxon>Asterales</taxon>
        <taxon>Asteraceae</taxon>
        <taxon>Asteroideae</taxon>
        <taxon>Heliantheae alliance</taxon>
        <taxon>Heliantheae</taxon>
        <taxon>Ambrosia</taxon>
    </lineage>
</organism>
<evidence type="ECO:0000313" key="3">
    <source>
        <dbReference type="Proteomes" id="UP001206925"/>
    </source>
</evidence>
<accession>A0AAD5GGL9</accession>
<evidence type="ECO:0000313" key="2">
    <source>
        <dbReference type="EMBL" id="KAI7739631.1"/>
    </source>
</evidence>